<accession>A0A1X4XVT9</accession>
<feature type="transmembrane region" description="Helical" evidence="1">
    <location>
        <begin position="59"/>
        <end position="77"/>
    </location>
</feature>
<feature type="transmembrane region" description="Helical" evidence="1">
    <location>
        <begin position="35"/>
        <end position="53"/>
    </location>
</feature>
<dbReference type="SUPFAM" id="SSF103481">
    <property type="entry name" value="Multidrug resistance efflux transporter EmrE"/>
    <property type="match status" value="1"/>
</dbReference>
<dbReference type="InterPro" id="IPR000620">
    <property type="entry name" value="EamA_dom"/>
</dbReference>
<feature type="transmembrane region" description="Helical" evidence="1">
    <location>
        <begin position="6"/>
        <end position="23"/>
    </location>
</feature>
<keyword evidence="1" id="KW-0812">Transmembrane</keyword>
<evidence type="ECO:0000259" key="2">
    <source>
        <dbReference type="Pfam" id="PF00892"/>
    </source>
</evidence>
<feature type="domain" description="EamA" evidence="2">
    <location>
        <begin position="5"/>
        <end position="76"/>
    </location>
</feature>
<protein>
    <recommendedName>
        <fullName evidence="2">EamA domain-containing protein</fullName>
    </recommendedName>
</protein>
<reference evidence="3 4" key="1">
    <citation type="journal article" date="2017" name="Front. Microbiol.">
        <title>Genome Sequence of Desulfurella amilsii Strain TR1 and Comparative Genomics of Desulfurellaceae Family.</title>
        <authorList>
            <person name="Florentino A.P."/>
            <person name="Stams A.J."/>
            <person name="Sanchez-Andrea I."/>
        </authorList>
    </citation>
    <scope>NUCLEOTIDE SEQUENCE [LARGE SCALE GENOMIC DNA]</scope>
    <source>
        <strain evidence="3 4">TR1</strain>
    </source>
</reference>
<dbReference type="EMBL" id="MDSU01000018">
    <property type="protein sequence ID" value="OSS41659.1"/>
    <property type="molecule type" value="Genomic_DNA"/>
</dbReference>
<comment type="caution">
    <text evidence="3">The sequence shown here is derived from an EMBL/GenBank/DDBJ whole genome shotgun (WGS) entry which is preliminary data.</text>
</comment>
<keyword evidence="1" id="KW-0472">Membrane</keyword>
<name>A0A1X4XVT9_9BACT</name>
<dbReference type="Proteomes" id="UP000194141">
    <property type="component" value="Unassembled WGS sequence"/>
</dbReference>
<dbReference type="InterPro" id="IPR037185">
    <property type="entry name" value="EmrE-like"/>
</dbReference>
<dbReference type="GO" id="GO:0016020">
    <property type="term" value="C:membrane"/>
    <property type="evidence" value="ECO:0007669"/>
    <property type="project" value="InterPro"/>
</dbReference>
<evidence type="ECO:0000256" key="1">
    <source>
        <dbReference type="SAM" id="Phobius"/>
    </source>
</evidence>
<keyword evidence="1" id="KW-1133">Transmembrane helix</keyword>
<sequence length="85" mass="9393">MYVILLLIVTGIVHTALALFLWYDSLNYIKVSTSAVFSYLDPFFAIALGFIFLGQKPTIMQIAGIILISISGIMVSLKESAQKSY</sequence>
<evidence type="ECO:0000313" key="4">
    <source>
        <dbReference type="Proteomes" id="UP000194141"/>
    </source>
</evidence>
<dbReference type="Gene3D" id="1.10.3730.20">
    <property type="match status" value="1"/>
</dbReference>
<organism evidence="3 4">
    <name type="scientific">Desulfurella amilsii</name>
    <dbReference type="NCBI Taxonomy" id="1562698"/>
    <lineage>
        <taxon>Bacteria</taxon>
        <taxon>Pseudomonadati</taxon>
        <taxon>Campylobacterota</taxon>
        <taxon>Desulfurellia</taxon>
        <taxon>Desulfurellales</taxon>
        <taxon>Desulfurellaceae</taxon>
        <taxon>Desulfurella</taxon>
    </lineage>
</organism>
<evidence type="ECO:0000313" key="3">
    <source>
        <dbReference type="EMBL" id="OSS41659.1"/>
    </source>
</evidence>
<dbReference type="AlphaFoldDB" id="A0A1X4XVT9"/>
<dbReference type="Pfam" id="PF00892">
    <property type="entry name" value="EamA"/>
    <property type="match status" value="1"/>
</dbReference>
<proteinExistence type="predicted"/>
<gene>
    <name evidence="3" type="ORF">DESAMIL20_1212</name>
</gene>
<keyword evidence="4" id="KW-1185">Reference proteome</keyword>